<dbReference type="Pfam" id="PF00072">
    <property type="entry name" value="Response_reg"/>
    <property type="match status" value="1"/>
</dbReference>
<name>A0A558BI91_9GAMM</name>
<dbReference type="AlphaFoldDB" id="A0A558BI91"/>
<protein>
    <submittedName>
        <fullName evidence="5">Response regulator</fullName>
    </submittedName>
</protein>
<evidence type="ECO:0000259" key="4">
    <source>
        <dbReference type="PROSITE" id="PS50110"/>
    </source>
</evidence>
<feature type="domain" description="Response regulatory" evidence="4">
    <location>
        <begin position="3"/>
        <end position="118"/>
    </location>
</feature>
<dbReference type="InterPro" id="IPR050595">
    <property type="entry name" value="Bact_response_regulator"/>
</dbReference>
<keyword evidence="3" id="KW-0175">Coiled coil</keyword>
<evidence type="ECO:0000256" key="3">
    <source>
        <dbReference type="SAM" id="Coils"/>
    </source>
</evidence>
<dbReference type="SUPFAM" id="SSF52172">
    <property type="entry name" value="CheY-like"/>
    <property type="match status" value="1"/>
</dbReference>
<sequence length="179" mass="20437">MIRIQLVDDEPNVLNSLRRLLRRQDWQVDAFSDVEEALEALLQHEYAVILSDYKMPMADGVTYLKFAKQKQPGAIRLVLSGHGDSESMVKAINQAEVFRYLTKPWDDHEVVAAISSAVELYRLQKENQRLRKENDAQRAMIKAREEELLRLEADNPGITRVRRDADGSVLLDDDAGSSD</sequence>
<accession>A0A558BI91</accession>
<gene>
    <name evidence="5" type="ORF">FHK81_00780</name>
</gene>
<feature type="modified residue" description="4-aspartylphosphate" evidence="2">
    <location>
        <position position="52"/>
    </location>
</feature>
<dbReference type="RefSeq" id="WP_199457765.1">
    <property type="nucleotide sequence ID" value="NZ_VMRX01000001.1"/>
</dbReference>
<dbReference type="Proteomes" id="UP000319142">
    <property type="component" value="Unassembled WGS sequence"/>
</dbReference>
<dbReference type="InterPro" id="IPR011006">
    <property type="entry name" value="CheY-like_superfamily"/>
</dbReference>
<proteinExistence type="predicted"/>
<dbReference type="EMBL" id="VMRX01000001">
    <property type="protein sequence ID" value="TVT36237.1"/>
    <property type="molecule type" value="Genomic_DNA"/>
</dbReference>
<reference evidence="5 6" key="1">
    <citation type="submission" date="2019-07" db="EMBL/GenBank/DDBJ databases">
        <title>The pathways for chlorine oxyanion respiration interact through the shared metabolite chlorate.</title>
        <authorList>
            <person name="Barnum T.P."/>
            <person name="Cheng Y."/>
            <person name="Hill K.A."/>
            <person name="Lucas L.N."/>
            <person name="Carlson H.K."/>
            <person name="Coates J.D."/>
        </authorList>
    </citation>
    <scope>NUCLEOTIDE SEQUENCE [LARGE SCALE GENOMIC DNA]</scope>
    <source>
        <strain evidence="5">UCB</strain>
    </source>
</reference>
<dbReference type="InterPro" id="IPR001789">
    <property type="entry name" value="Sig_transdc_resp-reg_receiver"/>
</dbReference>
<comment type="caution">
    <text evidence="5">The sequence shown here is derived from an EMBL/GenBank/DDBJ whole genome shotgun (WGS) entry which is preliminary data.</text>
</comment>
<dbReference type="GO" id="GO:0000160">
    <property type="term" value="P:phosphorelay signal transduction system"/>
    <property type="evidence" value="ECO:0007669"/>
    <property type="project" value="InterPro"/>
</dbReference>
<feature type="coiled-coil region" evidence="3">
    <location>
        <begin position="120"/>
        <end position="154"/>
    </location>
</feature>
<organism evidence="5 6">
    <name type="scientific">Marinobacter vinifirmus</name>
    <dbReference type="NCBI Taxonomy" id="355591"/>
    <lineage>
        <taxon>Bacteria</taxon>
        <taxon>Pseudomonadati</taxon>
        <taxon>Pseudomonadota</taxon>
        <taxon>Gammaproteobacteria</taxon>
        <taxon>Pseudomonadales</taxon>
        <taxon>Marinobacteraceae</taxon>
        <taxon>Marinobacter</taxon>
    </lineage>
</organism>
<dbReference type="PANTHER" id="PTHR44591:SF19">
    <property type="entry name" value="TWO-COMPONENT RESPONSE REGULATOR-RELATED"/>
    <property type="match status" value="1"/>
</dbReference>
<dbReference type="PROSITE" id="PS50110">
    <property type="entry name" value="RESPONSE_REGULATORY"/>
    <property type="match status" value="1"/>
</dbReference>
<dbReference type="CDD" id="cd17569">
    <property type="entry name" value="REC_HupR-like"/>
    <property type="match status" value="1"/>
</dbReference>
<dbReference type="SMART" id="SM00448">
    <property type="entry name" value="REC"/>
    <property type="match status" value="1"/>
</dbReference>
<evidence type="ECO:0000313" key="6">
    <source>
        <dbReference type="Proteomes" id="UP000319142"/>
    </source>
</evidence>
<evidence type="ECO:0000313" key="5">
    <source>
        <dbReference type="EMBL" id="TVT36237.1"/>
    </source>
</evidence>
<dbReference type="Gene3D" id="3.40.50.2300">
    <property type="match status" value="1"/>
</dbReference>
<evidence type="ECO:0000256" key="1">
    <source>
        <dbReference type="ARBA" id="ARBA00022553"/>
    </source>
</evidence>
<dbReference type="PANTHER" id="PTHR44591">
    <property type="entry name" value="STRESS RESPONSE REGULATOR PROTEIN 1"/>
    <property type="match status" value="1"/>
</dbReference>
<evidence type="ECO:0000256" key="2">
    <source>
        <dbReference type="PROSITE-ProRule" id="PRU00169"/>
    </source>
</evidence>
<keyword evidence="1 2" id="KW-0597">Phosphoprotein</keyword>